<feature type="compositionally biased region" description="Polar residues" evidence="1">
    <location>
        <begin position="360"/>
        <end position="378"/>
    </location>
</feature>
<keyword evidence="3" id="KW-1185">Reference proteome</keyword>
<feature type="compositionally biased region" description="Basic and acidic residues" evidence="1">
    <location>
        <begin position="415"/>
        <end position="435"/>
    </location>
</feature>
<comment type="caution">
    <text evidence="2">The sequence shown here is derived from an EMBL/GenBank/DDBJ whole genome shotgun (WGS) entry which is preliminary data.</text>
</comment>
<name>A0A9Q5I046_SANBA</name>
<accession>A0A9Q5I046</accession>
<feature type="region of interest" description="Disordered" evidence="1">
    <location>
        <begin position="85"/>
        <end position="491"/>
    </location>
</feature>
<feature type="compositionally biased region" description="Polar residues" evidence="1">
    <location>
        <begin position="440"/>
        <end position="449"/>
    </location>
</feature>
<evidence type="ECO:0000313" key="3">
    <source>
        <dbReference type="Proteomes" id="UP000757232"/>
    </source>
</evidence>
<feature type="compositionally biased region" description="Basic and acidic residues" evidence="1">
    <location>
        <begin position="253"/>
        <end position="264"/>
    </location>
</feature>
<feature type="compositionally biased region" description="Polar residues" evidence="1">
    <location>
        <begin position="392"/>
        <end position="402"/>
    </location>
</feature>
<gene>
    <name evidence="2" type="ORF">A7U60_g3705</name>
</gene>
<feature type="compositionally biased region" description="Basic and acidic residues" evidence="1">
    <location>
        <begin position="11"/>
        <end position="22"/>
    </location>
</feature>
<evidence type="ECO:0000256" key="1">
    <source>
        <dbReference type="SAM" id="MobiDB-lite"/>
    </source>
</evidence>
<feature type="region of interest" description="Disordered" evidence="1">
    <location>
        <begin position="1"/>
        <end position="22"/>
    </location>
</feature>
<feature type="compositionally biased region" description="Polar residues" evidence="1">
    <location>
        <begin position="111"/>
        <end position="131"/>
    </location>
</feature>
<feature type="compositionally biased region" description="Basic and acidic residues" evidence="1">
    <location>
        <begin position="285"/>
        <end position="295"/>
    </location>
</feature>
<dbReference type="Proteomes" id="UP000757232">
    <property type="component" value="Unassembled WGS sequence"/>
</dbReference>
<feature type="compositionally biased region" description="Basic and acidic residues" evidence="1">
    <location>
        <begin position="37"/>
        <end position="47"/>
    </location>
</feature>
<organism evidence="2 3">
    <name type="scientific">Sanghuangporus baumii</name>
    <name type="common">Phellinus baumii</name>
    <dbReference type="NCBI Taxonomy" id="108892"/>
    <lineage>
        <taxon>Eukaryota</taxon>
        <taxon>Fungi</taxon>
        <taxon>Dikarya</taxon>
        <taxon>Basidiomycota</taxon>
        <taxon>Agaricomycotina</taxon>
        <taxon>Agaricomycetes</taxon>
        <taxon>Hymenochaetales</taxon>
        <taxon>Hymenochaetaceae</taxon>
        <taxon>Sanghuangporus</taxon>
    </lineage>
</organism>
<feature type="compositionally biased region" description="Polar residues" evidence="1">
    <location>
        <begin position="465"/>
        <end position="478"/>
    </location>
</feature>
<feature type="compositionally biased region" description="Basic residues" evidence="1">
    <location>
        <begin position="1"/>
        <end position="10"/>
    </location>
</feature>
<feature type="compositionally biased region" description="Basic and acidic residues" evidence="1">
    <location>
        <begin position="133"/>
        <end position="144"/>
    </location>
</feature>
<feature type="compositionally biased region" description="Low complexity" evidence="1">
    <location>
        <begin position="480"/>
        <end position="491"/>
    </location>
</feature>
<feature type="compositionally biased region" description="Basic and acidic residues" evidence="1">
    <location>
        <begin position="302"/>
        <end position="327"/>
    </location>
</feature>
<sequence length="491" mass="53824">MHHRNQRHSSSRKESGNKDKSCCEELKDGARKLAEGIDKSMHGESEARVFPSVPKYGPQYSTPEHEHVTEGARRLKEGIIKSMQGESEAQVFPFVPKYPPQYGPEKLVIQSAHSDSTSSISGAPYSESPTSIEYRHGPSRKDSVPYRPRGLSTVQEEQQRYSPQESLRSPVNTSGTGSIYGDSHQSHRPSSLREEANRDIVSSPPPRSRVPTEKSSSASSPRESRHSAREERPSPQTRSKVAEDKPANASSQRESRHIAREERSSPQARPKVPEVKPTHTSSQSESHHSAREERPGPQTRPEVAEDKPSNTSTRRESHRNSREERPKSTTSSVHSKSAQTAEPARRVGDTPSGRIRGPPSRTSSYAQSVETSELSHNTVAPRKDKHQRRSGDSSNYAQSIETSELLGTATIRAGESIKRSDKKAGAQKQVKEDKGAASSPLGNGPTTVKESGVDSDKNAKIQKWITDTNSGSPSTRTPHSSDLSGSSSFPS</sequence>
<reference evidence="2" key="1">
    <citation type="submission" date="2016-06" db="EMBL/GenBank/DDBJ databases">
        <title>Draft Genome sequence of the fungus Inonotus baumii.</title>
        <authorList>
            <person name="Zhu H."/>
            <person name="Lin W."/>
        </authorList>
    </citation>
    <scope>NUCLEOTIDE SEQUENCE</scope>
    <source>
        <strain evidence="2">821</strain>
    </source>
</reference>
<dbReference type="AlphaFoldDB" id="A0A9Q5I046"/>
<dbReference type="EMBL" id="LNZH02000164">
    <property type="protein sequence ID" value="OCB89106.1"/>
    <property type="molecule type" value="Genomic_DNA"/>
</dbReference>
<feature type="compositionally biased region" description="Polar residues" evidence="1">
    <location>
        <begin position="152"/>
        <end position="177"/>
    </location>
</feature>
<proteinExistence type="predicted"/>
<feature type="compositionally biased region" description="Basic and acidic residues" evidence="1">
    <location>
        <begin position="222"/>
        <end position="233"/>
    </location>
</feature>
<protein>
    <submittedName>
        <fullName evidence="2">Uncharacterized protein</fullName>
    </submittedName>
</protein>
<evidence type="ECO:0000313" key="2">
    <source>
        <dbReference type="EMBL" id="OCB89106.1"/>
    </source>
</evidence>
<feature type="compositionally biased region" description="Polar residues" evidence="1">
    <location>
        <begin position="328"/>
        <end position="340"/>
    </location>
</feature>
<feature type="region of interest" description="Disordered" evidence="1">
    <location>
        <begin position="37"/>
        <end position="69"/>
    </location>
</feature>